<dbReference type="Pfam" id="PF09588">
    <property type="entry name" value="YqaJ"/>
    <property type="match status" value="1"/>
</dbReference>
<dbReference type="Proteomes" id="UP001164803">
    <property type="component" value="Chromosome"/>
</dbReference>
<dbReference type="InterPro" id="IPR011604">
    <property type="entry name" value="PDDEXK-like_dom_sf"/>
</dbReference>
<accession>A0ABY6YWV2</accession>
<dbReference type="PANTHER" id="PTHR46609">
    <property type="entry name" value="EXONUCLEASE, PHAGE-TYPE/RECB, C-TERMINAL DOMAIN-CONTAINING PROTEIN"/>
    <property type="match status" value="1"/>
</dbReference>
<sequence>MSLTQAEVLVRTSGLSHDEWLANRRKGIGGSDIGAICGVNPWKSPLSVYLDKIGELPPVEENDAMHFGTLLEPVVADEYKRRTGYAVQRRNFMYQHPDYPWALANVDRIILNKQRGHGILEVKTASEFQSKEWSEGIVPEQYILQLQWYLWITGFQWGAFAVLVGGNKFYSHEMERNEDIIGYMVESAKEFWERVETRNPPPIDGSADSTKILSALYPQSRPDSSTTLPNEAAEWIRMYREALDNEKAAKEQKELAVNKLKAMMRDNEIARYGDHKITWKSHVQQDFDKKAFANEHPELFAKYASNKTIRKFLVK</sequence>
<dbReference type="InterPro" id="IPR051703">
    <property type="entry name" value="NF-kappa-B_Signaling_Reg"/>
</dbReference>
<evidence type="ECO:0000256" key="1">
    <source>
        <dbReference type="SAM" id="Coils"/>
    </source>
</evidence>
<feature type="domain" description="YqaJ viral recombinase" evidence="2">
    <location>
        <begin position="19"/>
        <end position="156"/>
    </location>
</feature>
<gene>
    <name evidence="3" type="ORF">NZD86_11780</name>
</gene>
<reference evidence="3" key="1">
    <citation type="submission" date="2022-08" db="EMBL/GenBank/DDBJ databases">
        <title>Alicyclobacillus dauci DSM2870, complete genome.</title>
        <authorList>
            <person name="Wang Q."/>
            <person name="Cai R."/>
            <person name="Wang Z."/>
        </authorList>
    </citation>
    <scope>NUCLEOTIDE SEQUENCE</scope>
    <source>
        <strain evidence="3">DSM 28700</strain>
    </source>
</reference>
<feature type="coiled-coil region" evidence="1">
    <location>
        <begin position="236"/>
        <end position="263"/>
    </location>
</feature>
<dbReference type="Gene3D" id="3.90.320.10">
    <property type="match status" value="1"/>
</dbReference>
<dbReference type="InterPro" id="IPR019080">
    <property type="entry name" value="YqaJ_viral_recombinase"/>
</dbReference>
<dbReference type="EMBL" id="CP104064">
    <property type="protein sequence ID" value="WAH35010.1"/>
    <property type="molecule type" value="Genomic_DNA"/>
</dbReference>
<evidence type="ECO:0000259" key="2">
    <source>
        <dbReference type="Pfam" id="PF09588"/>
    </source>
</evidence>
<dbReference type="RefSeq" id="WP_268041793.1">
    <property type="nucleotide sequence ID" value="NZ_CP104064.1"/>
</dbReference>
<evidence type="ECO:0000313" key="4">
    <source>
        <dbReference type="Proteomes" id="UP001164803"/>
    </source>
</evidence>
<dbReference type="SUPFAM" id="SSF52980">
    <property type="entry name" value="Restriction endonuclease-like"/>
    <property type="match status" value="1"/>
</dbReference>
<protein>
    <submittedName>
        <fullName evidence="3">YqaJ viral recombinase family protein</fullName>
    </submittedName>
</protein>
<dbReference type="PANTHER" id="PTHR46609:SF6">
    <property type="entry name" value="EXONUCLEASE, PHAGE-TYPE_RECB, C-TERMINAL DOMAIN-CONTAINING PROTEIN-RELATED"/>
    <property type="match status" value="1"/>
</dbReference>
<keyword evidence="4" id="KW-1185">Reference proteome</keyword>
<evidence type="ECO:0000313" key="3">
    <source>
        <dbReference type="EMBL" id="WAH35010.1"/>
    </source>
</evidence>
<dbReference type="InterPro" id="IPR017482">
    <property type="entry name" value="Lambda-type_endonuclease"/>
</dbReference>
<keyword evidence="1" id="KW-0175">Coiled coil</keyword>
<dbReference type="InterPro" id="IPR011335">
    <property type="entry name" value="Restrct_endonuc-II-like"/>
</dbReference>
<dbReference type="NCBIfam" id="TIGR03033">
    <property type="entry name" value="phage_rel_nuc"/>
    <property type="match status" value="1"/>
</dbReference>
<name>A0ABY6YWV2_9BACL</name>
<organism evidence="3 4">
    <name type="scientific">Alicyclobacillus dauci</name>
    <dbReference type="NCBI Taxonomy" id="1475485"/>
    <lineage>
        <taxon>Bacteria</taxon>
        <taxon>Bacillati</taxon>
        <taxon>Bacillota</taxon>
        <taxon>Bacilli</taxon>
        <taxon>Bacillales</taxon>
        <taxon>Alicyclobacillaceae</taxon>
        <taxon>Alicyclobacillus</taxon>
    </lineage>
</organism>
<proteinExistence type="predicted"/>